<dbReference type="InterPro" id="IPR015943">
    <property type="entry name" value="WD40/YVTN_repeat-like_dom_sf"/>
</dbReference>
<feature type="repeat" description="WD" evidence="3">
    <location>
        <begin position="144"/>
        <end position="183"/>
    </location>
</feature>
<sequence>MDLPLEFEQVLANFTTLDRKQRNTFLNAILDRCDPYDFYILQQKLQRIGLSGFDLVGALPHELSVKIFIQLEARDICACRKVSKLWCNLTKDWTIWRNKYESLADGVPSPTKDIPNEEWETVYRKLYRREINWHKGQVKYIKLLKGHNARISDVRLKDDILVTASADRTVRIWDLETGLCKRVLMGNSFSCVDFLPKEKIVAASTFFRSSFVWNMETGELIRELCGHVSAVRCISLNKTYVASCAFDGSLIVWNWTTGEKVVTISADANDFHMLETALVTHSTNEIKVYALPTGDLLYSTPFDKGIVAWAYIKNYLSTDLESVLDFLQPSIPLPPGVSNVNGRSPRVYAFDSKKGRMVRPTNGYPTPNMLNLTLLDEQARSKNLRYPTNAKGESFKDFTALTMDRAHVVVGCFNGLVVALGFQGD</sequence>
<evidence type="ECO:0000256" key="3">
    <source>
        <dbReference type="PROSITE-ProRule" id="PRU00221"/>
    </source>
</evidence>
<feature type="repeat" description="WD" evidence="3">
    <location>
        <begin position="224"/>
        <end position="263"/>
    </location>
</feature>
<dbReference type="AlphaFoldDB" id="A0A9N9B3X9"/>
<dbReference type="SMART" id="SM00320">
    <property type="entry name" value="WD40"/>
    <property type="match status" value="3"/>
</dbReference>
<evidence type="ECO:0000256" key="2">
    <source>
        <dbReference type="ARBA" id="ARBA00022737"/>
    </source>
</evidence>
<evidence type="ECO:0000313" key="5">
    <source>
        <dbReference type="EMBL" id="CAG8550250.1"/>
    </source>
</evidence>
<dbReference type="SUPFAM" id="SSF81383">
    <property type="entry name" value="F-box domain"/>
    <property type="match status" value="1"/>
</dbReference>
<dbReference type="PROSITE" id="PS50181">
    <property type="entry name" value="FBOX"/>
    <property type="match status" value="1"/>
</dbReference>
<organism evidence="5 6">
    <name type="scientific">Paraglomus occultum</name>
    <dbReference type="NCBI Taxonomy" id="144539"/>
    <lineage>
        <taxon>Eukaryota</taxon>
        <taxon>Fungi</taxon>
        <taxon>Fungi incertae sedis</taxon>
        <taxon>Mucoromycota</taxon>
        <taxon>Glomeromycotina</taxon>
        <taxon>Glomeromycetes</taxon>
        <taxon>Paraglomerales</taxon>
        <taxon>Paraglomeraceae</taxon>
        <taxon>Paraglomus</taxon>
    </lineage>
</organism>
<dbReference type="InterPro" id="IPR036047">
    <property type="entry name" value="F-box-like_dom_sf"/>
</dbReference>
<dbReference type="Pfam" id="PF12937">
    <property type="entry name" value="F-box-like"/>
    <property type="match status" value="1"/>
</dbReference>
<feature type="domain" description="F-box" evidence="4">
    <location>
        <begin position="53"/>
        <end position="99"/>
    </location>
</feature>
<dbReference type="SUPFAM" id="SSF50978">
    <property type="entry name" value="WD40 repeat-like"/>
    <property type="match status" value="1"/>
</dbReference>
<proteinExistence type="predicted"/>
<dbReference type="InterPro" id="IPR001810">
    <property type="entry name" value="F-box_dom"/>
</dbReference>
<dbReference type="InterPro" id="IPR001680">
    <property type="entry name" value="WD40_rpt"/>
</dbReference>
<dbReference type="Pfam" id="PF00400">
    <property type="entry name" value="WD40"/>
    <property type="match status" value="2"/>
</dbReference>
<dbReference type="PROSITE" id="PS50082">
    <property type="entry name" value="WD_REPEATS_2"/>
    <property type="match status" value="2"/>
</dbReference>
<dbReference type="Proteomes" id="UP000789572">
    <property type="component" value="Unassembled WGS sequence"/>
</dbReference>
<evidence type="ECO:0000313" key="6">
    <source>
        <dbReference type="Proteomes" id="UP000789572"/>
    </source>
</evidence>
<dbReference type="Gene3D" id="1.20.1280.50">
    <property type="match status" value="1"/>
</dbReference>
<dbReference type="InterPro" id="IPR019775">
    <property type="entry name" value="WD40_repeat_CS"/>
</dbReference>
<dbReference type="PROSITE" id="PS50294">
    <property type="entry name" value="WD_REPEATS_REGION"/>
    <property type="match status" value="1"/>
</dbReference>
<dbReference type="Gene3D" id="2.130.10.10">
    <property type="entry name" value="YVTN repeat-like/Quinoprotein amine dehydrogenase"/>
    <property type="match status" value="1"/>
</dbReference>
<reference evidence="5" key="1">
    <citation type="submission" date="2021-06" db="EMBL/GenBank/DDBJ databases">
        <authorList>
            <person name="Kallberg Y."/>
            <person name="Tangrot J."/>
            <person name="Rosling A."/>
        </authorList>
    </citation>
    <scope>NUCLEOTIDE SEQUENCE</scope>
    <source>
        <strain evidence="5">IA702</strain>
    </source>
</reference>
<dbReference type="PANTHER" id="PTHR44436">
    <property type="entry name" value="F-BOX/WD REPEAT-CONTAINING PROTEIN 2"/>
    <property type="match status" value="1"/>
</dbReference>
<dbReference type="SMART" id="SM00256">
    <property type="entry name" value="FBOX"/>
    <property type="match status" value="1"/>
</dbReference>
<evidence type="ECO:0000256" key="1">
    <source>
        <dbReference type="ARBA" id="ARBA00022574"/>
    </source>
</evidence>
<dbReference type="PANTHER" id="PTHR44436:SF1">
    <property type="entry name" value="F-BOX_WD REPEAT-CONTAINING PROTEIN 2"/>
    <property type="match status" value="1"/>
</dbReference>
<keyword evidence="2" id="KW-0677">Repeat</keyword>
<evidence type="ECO:0000259" key="4">
    <source>
        <dbReference type="PROSITE" id="PS50181"/>
    </source>
</evidence>
<accession>A0A9N9B3X9</accession>
<dbReference type="InterPro" id="IPR042627">
    <property type="entry name" value="FBXW2"/>
</dbReference>
<dbReference type="PROSITE" id="PS00678">
    <property type="entry name" value="WD_REPEATS_1"/>
    <property type="match status" value="1"/>
</dbReference>
<gene>
    <name evidence="5" type="ORF">POCULU_LOCUS4981</name>
</gene>
<protein>
    <submittedName>
        <fullName evidence="5">4475_t:CDS:1</fullName>
    </submittedName>
</protein>
<dbReference type="InterPro" id="IPR036322">
    <property type="entry name" value="WD40_repeat_dom_sf"/>
</dbReference>
<comment type="caution">
    <text evidence="5">The sequence shown here is derived from an EMBL/GenBank/DDBJ whole genome shotgun (WGS) entry which is preliminary data.</text>
</comment>
<keyword evidence="1 3" id="KW-0853">WD repeat</keyword>
<name>A0A9N9B3X9_9GLOM</name>
<dbReference type="EMBL" id="CAJVPJ010000703">
    <property type="protein sequence ID" value="CAG8550250.1"/>
    <property type="molecule type" value="Genomic_DNA"/>
</dbReference>
<keyword evidence="6" id="KW-1185">Reference proteome</keyword>
<dbReference type="OrthoDB" id="190105at2759"/>